<dbReference type="EMBL" id="MNCJ02000320">
    <property type="protein sequence ID" value="KAF5807188.1"/>
    <property type="molecule type" value="Genomic_DNA"/>
</dbReference>
<gene>
    <name evidence="2" type="ORF">HanXRQr2_Chr05g0230791</name>
</gene>
<comment type="caution">
    <text evidence="2">The sequence shown here is derived from an EMBL/GenBank/DDBJ whole genome shotgun (WGS) entry which is preliminary data.</text>
</comment>
<keyword evidence="1" id="KW-0472">Membrane</keyword>
<proteinExistence type="predicted"/>
<reference evidence="2" key="1">
    <citation type="journal article" date="2017" name="Nature">
        <title>The sunflower genome provides insights into oil metabolism, flowering and Asterid evolution.</title>
        <authorList>
            <person name="Badouin H."/>
            <person name="Gouzy J."/>
            <person name="Grassa C.J."/>
            <person name="Murat F."/>
            <person name="Staton S.E."/>
            <person name="Cottret L."/>
            <person name="Lelandais-Briere C."/>
            <person name="Owens G.L."/>
            <person name="Carrere S."/>
            <person name="Mayjonade B."/>
            <person name="Legrand L."/>
            <person name="Gill N."/>
            <person name="Kane N.C."/>
            <person name="Bowers J.E."/>
            <person name="Hubner S."/>
            <person name="Bellec A."/>
            <person name="Berard A."/>
            <person name="Berges H."/>
            <person name="Blanchet N."/>
            <person name="Boniface M.C."/>
            <person name="Brunel D."/>
            <person name="Catrice O."/>
            <person name="Chaidir N."/>
            <person name="Claudel C."/>
            <person name="Donnadieu C."/>
            <person name="Faraut T."/>
            <person name="Fievet G."/>
            <person name="Helmstetter N."/>
            <person name="King M."/>
            <person name="Knapp S.J."/>
            <person name="Lai Z."/>
            <person name="Le Paslier M.C."/>
            <person name="Lippi Y."/>
            <person name="Lorenzon L."/>
            <person name="Mandel J.R."/>
            <person name="Marage G."/>
            <person name="Marchand G."/>
            <person name="Marquand E."/>
            <person name="Bret-Mestries E."/>
            <person name="Morien E."/>
            <person name="Nambeesan S."/>
            <person name="Nguyen T."/>
            <person name="Pegot-Espagnet P."/>
            <person name="Pouilly N."/>
            <person name="Raftis F."/>
            <person name="Sallet E."/>
            <person name="Schiex T."/>
            <person name="Thomas J."/>
            <person name="Vandecasteele C."/>
            <person name="Vares D."/>
            <person name="Vear F."/>
            <person name="Vautrin S."/>
            <person name="Crespi M."/>
            <person name="Mangin B."/>
            <person name="Burke J.M."/>
            <person name="Salse J."/>
            <person name="Munos S."/>
            <person name="Vincourt P."/>
            <person name="Rieseberg L.H."/>
            <person name="Langlade N.B."/>
        </authorList>
    </citation>
    <scope>NUCLEOTIDE SEQUENCE</scope>
    <source>
        <tissue evidence="2">Leaves</tissue>
    </source>
</reference>
<evidence type="ECO:0000313" key="2">
    <source>
        <dbReference type="EMBL" id="KAF5807188.1"/>
    </source>
</evidence>
<organism evidence="2 3">
    <name type="scientific">Helianthus annuus</name>
    <name type="common">Common sunflower</name>
    <dbReference type="NCBI Taxonomy" id="4232"/>
    <lineage>
        <taxon>Eukaryota</taxon>
        <taxon>Viridiplantae</taxon>
        <taxon>Streptophyta</taxon>
        <taxon>Embryophyta</taxon>
        <taxon>Tracheophyta</taxon>
        <taxon>Spermatophyta</taxon>
        <taxon>Magnoliopsida</taxon>
        <taxon>eudicotyledons</taxon>
        <taxon>Gunneridae</taxon>
        <taxon>Pentapetalae</taxon>
        <taxon>asterids</taxon>
        <taxon>campanulids</taxon>
        <taxon>Asterales</taxon>
        <taxon>Asteraceae</taxon>
        <taxon>Asteroideae</taxon>
        <taxon>Heliantheae alliance</taxon>
        <taxon>Heliantheae</taxon>
        <taxon>Helianthus</taxon>
    </lineage>
</organism>
<reference evidence="2" key="2">
    <citation type="submission" date="2020-06" db="EMBL/GenBank/DDBJ databases">
        <title>Helianthus annuus Genome sequencing and assembly Release 2.</title>
        <authorList>
            <person name="Gouzy J."/>
            <person name="Langlade N."/>
            <person name="Munos S."/>
        </authorList>
    </citation>
    <scope>NUCLEOTIDE SEQUENCE</scope>
    <source>
        <tissue evidence="2">Leaves</tissue>
    </source>
</reference>
<protein>
    <submittedName>
        <fullName evidence="2">Uncharacterized protein</fullName>
    </submittedName>
</protein>
<dbReference type="AlphaFoldDB" id="A0A9K3NPZ5"/>
<name>A0A9K3NPZ5_HELAN</name>
<sequence>MITTLLPIHYFSKLYLFPNWASGRNGATIIRPRTRIPFRNFFFIFSFFQTIIWARGDNRRFGLCGG</sequence>
<evidence type="ECO:0000313" key="3">
    <source>
        <dbReference type="Proteomes" id="UP000215914"/>
    </source>
</evidence>
<feature type="transmembrane region" description="Helical" evidence="1">
    <location>
        <begin position="38"/>
        <end position="56"/>
    </location>
</feature>
<dbReference type="Gramene" id="mRNA:HanXRQr2_Chr05g0230791">
    <property type="protein sequence ID" value="mRNA:HanXRQr2_Chr05g0230791"/>
    <property type="gene ID" value="HanXRQr2_Chr05g0230791"/>
</dbReference>
<keyword evidence="1" id="KW-0812">Transmembrane</keyword>
<keyword evidence="1" id="KW-1133">Transmembrane helix</keyword>
<dbReference type="Proteomes" id="UP000215914">
    <property type="component" value="Unassembled WGS sequence"/>
</dbReference>
<keyword evidence="3" id="KW-1185">Reference proteome</keyword>
<accession>A0A9K3NPZ5</accession>
<evidence type="ECO:0000256" key="1">
    <source>
        <dbReference type="SAM" id="Phobius"/>
    </source>
</evidence>